<accession>A0AA38GX34</accession>
<dbReference type="PANTHER" id="PTHR35509:SF1">
    <property type="entry name" value="DOMAIN PROTEIN, PUTATIVE (DUF1995)-RELATED"/>
    <property type="match status" value="1"/>
</dbReference>
<name>A0AA38GX34_TAXCH</name>
<reference evidence="2 3" key="1">
    <citation type="journal article" date="2021" name="Nat. Plants">
        <title>The Taxus genome provides insights into paclitaxel biosynthesis.</title>
        <authorList>
            <person name="Xiong X."/>
            <person name="Gou J."/>
            <person name="Liao Q."/>
            <person name="Li Y."/>
            <person name="Zhou Q."/>
            <person name="Bi G."/>
            <person name="Li C."/>
            <person name="Du R."/>
            <person name="Wang X."/>
            <person name="Sun T."/>
            <person name="Guo L."/>
            <person name="Liang H."/>
            <person name="Lu P."/>
            <person name="Wu Y."/>
            <person name="Zhang Z."/>
            <person name="Ro D.K."/>
            <person name="Shang Y."/>
            <person name="Huang S."/>
            <person name="Yan J."/>
        </authorList>
    </citation>
    <scope>NUCLEOTIDE SEQUENCE [LARGE SCALE GENOMIC DNA]</scope>
    <source>
        <strain evidence="2">Ta-2019</strain>
    </source>
</reference>
<comment type="caution">
    <text evidence="2">The sequence shown here is derived from an EMBL/GenBank/DDBJ whole genome shotgun (WGS) entry which is preliminary data.</text>
</comment>
<dbReference type="InterPro" id="IPR053021">
    <property type="entry name" value="Chloroplast_ADK"/>
</dbReference>
<dbReference type="PANTHER" id="PTHR35509">
    <property type="entry name" value="DOMAIN PROTEIN, PUTATIVE (DUF1995)-RELATED"/>
    <property type="match status" value="1"/>
</dbReference>
<evidence type="ECO:0000313" key="3">
    <source>
        <dbReference type="Proteomes" id="UP000824469"/>
    </source>
</evidence>
<feature type="domain" description="DUF1995" evidence="1">
    <location>
        <begin position="97"/>
        <end position="311"/>
    </location>
</feature>
<keyword evidence="3" id="KW-1185">Reference proteome</keyword>
<dbReference type="OMA" id="PELKFMP"/>
<gene>
    <name evidence="2" type="ORF">KI387_002825</name>
</gene>
<dbReference type="Pfam" id="PF09353">
    <property type="entry name" value="DUF1995"/>
    <property type="match status" value="1"/>
</dbReference>
<dbReference type="InterPro" id="IPR018962">
    <property type="entry name" value="DUF1995"/>
</dbReference>
<proteinExistence type="predicted"/>
<dbReference type="EMBL" id="JAHRHJ020000001">
    <property type="protein sequence ID" value="KAH9330717.1"/>
    <property type="molecule type" value="Genomic_DNA"/>
</dbReference>
<sequence length="343" mass="38644">MAAMALSMHRVAHSLCHRAFSSSPLSVSPFSPSANVTRLPPILPQLTDSEDSSRPQTLQKWRRAARYVRFEVNPTQETQPDKNDDSSYELVDDSILPTNVEEAVLQSSQSSAKFISAGGMRAVVELLLPELEFLNDEGSQEDLWQLARIYLESLRKETGVQQLKAIFPDAGAAALLKHWWKDANFSFSSLSDRKPVEDEDEIVVMIAPDYQMLQSVERIASLLSDNLPRPLVMWNPRLFSGDVGIGLNVRRLRENFLSTFTVVYSTRPFPSGAVFRCYPGLWQVFLDDKERPGHFILAKQQPRRPNSDDLDLIFLGGGSDDPEEKPSFFAEAISMFGSLNRFM</sequence>
<organism evidence="2 3">
    <name type="scientific">Taxus chinensis</name>
    <name type="common">Chinese yew</name>
    <name type="synonym">Taxus wallichiana var. chinensis</name>
    <dbReference type="NCBI Taxonomy" id="29808"/>
    <lineage>
        <taxon>Eukaryota</taxon>
        <taxon>Viridiplantae</taxon>
        <taxon>Streptophyta</taxon>
        <taxon>Embryophyta</taxon>
        <taxon>Tracheophyta</taxon>
        <taxon>Spermatophyta</taxon>
        <taxon>Pinopsida</taxon>
        <taxon>Pinidae</taxon>
        <taxon>Conifers II</taxon>
        <taxon>Cupressales</taxon>
        <taxon>Taxaceae</taxon>
        <taxon>Taxus</taxon>
    </lineage>
</organism>
<dbReference type="Proteomes" id="UP000824469">
    <property type="component" value="Unassembled WGS sequence"/>
</dbReference>
<evidence type="ECO:0000259" key="1">
    <source>
        <dbReference type="Pfam" id="PF09353"/>
    </source>
</evidence>
<protein>
    <recommendedName>
        <fullName evidence="1">DUF1995 domain-containing protein</fullName>
    </recommendedName>
</protein>
<evidence type="ECO:0000313" key="2">
    <source>
        <dbReference type="EMBL" id="KAH9330717.1"/>
    </source>
</evidence>
<dbReference type="AlphaFoldDB" id="A0AA38GX34"/>
<feature type="non-terminal residue" evidence="2">
    <location>
        <position position="343"/>
    </location>
</feature>